<dbReference type="InterPro" id="IPR000994">
    <property type="entry name" value="Pept_M24"/>
</dbReference>
<feature type="binding site" evidence="8">
    <location>
        <position position="97"/>
    </location>
    <ligand>
        <name>a divalent metal cation</name>
        <dbReference type="ChEBI" id="CHEBI:60240"/>
        <label>2</label>
        <note>catalytic</note>
    </ligand>
</feature>
<feature type="binding site" evidence="8">
    <location>
        <position position="287"/>
    </location>
    <ligand>
        <name>a divalent metal cation</name>
        <dbReference type="ChEBI" id="CHEBI:60240"/>
        <label>1</label>
    </ligand>
</feature>
<dbReference type="InterPro" id="IPR036005">
    <property type="entry name" value="Creatinase/aminopeptidase-like"/>
</dbReference>
<keyword evidence="5 8" id="KW-0645">Protease</keyword>
<name>A0A7J3I5F4_9CREN</name>
<dbReference type="InterPro" id="IPR036390">
    <property type="entry name" value="WH_DNA-bd_sf"/>
</dbReference>
<feature type="binding site" evidence="8">
    <location>
        <position position="157"/>
    </location>
    <ligand>
        <name>a divalent metal cation</name>
        <dbReference type="ChEBI" id="CHEBI:60240"/>
        <label>2</label>
        <note>catalytic</note>
    </ligand>
</feature>
<sequence length="305" mass="34196">MLDDEAIQKYIEAGRIACIVRKEVEKYVKVGMNLIDIAKYVEQRIVELNAAPAFPTNISVDSIAAHYTPELDDKLMVTENSIVKIDLGVHVDGYIADTALTIVFDEKYRTLAEAAREALERAIKVVNKGVKFNEVGSIIDKTIKSYGYSPIYNLSGHSVDRYTIHAGDVIPNFRDRTNFGSFKSGSVYAIEPFASTGAGYVENGDRTTIYSLKLNPKKLNKLSSDIQIVFNTIYSERRALPFALRWYTDRYKLELLLHSIKIFLSQGLAVGYPILIERSKGFVAQYEHTVMISNNGEKIVTTDGC</sequence>
<dbReference type="GO" id="GO:0005737">
    <property type="term" value="C:cytoplasm"/>
    <property type="evidence" value="ECO:0007669"/>
    <property type="project" value="TreeGrafter"/>
</dbReference>
<evidence type="ECO:0000256" key="2">
    <source>
        <dbReference type="ARBA" id="ARBA00001936"/>
    </source>
</evidence>
<dbReference type="GO" id="GO:0004239">
    <property type="term" value="F:initiator methionyl aminopeptidase activity"/>
    <property type="evidence" value="ECO:0007669"/>
    <property type="project" value="UniProtKB-UniRule"/>
</dbReference>
<proteinExistence type="inferred from homology"/>
<feature type="binding site" evidence="8">
    <location>
        <position position="287"/>
    </location>
    <ligand>
        <name>a divalent metal cation</name>
        <dbReference type="ChEBI" id="CHEBI:60240"/>
        <label>2</label>
        <note>catalytic</note>
    </ligand>
</feature>
<dbReference type="NCBIfam" id="TIGR00501">
    <property type="entry name" value="met_pdase_II"/>
    <property type="match status" value="1"/>
</dbReference>
<dbReference type="Gene3D" id="1.10.10.10">
    <property type="entry name" value="Winged helix-like DNA-binding domain superfamily/Winged helix DNA-binding domain"/>
    <property type="match status" value="1"/>
</dbReference>
<dbReference type="SUPFAM" id="SSF46785">
    <property type="entry name" value="Winged helix' DNA-binding domain"/>
    <property type="match status" value="1"/>
</dbReference>
<dbReference type="SUPFAM" id="SSF55920">
    <property type="entry name" value="Creatinase/aminopeptidase"/>
    <property type="match status" value="1"/>
</dbReference>
<feature type="domain" description="Peptidase M24" evidence="10">
    <location>
        <begin position="10"/>
        <end position="201"/>
    </location>
</feature>
<comment type="cofactor">
    <cofactor evidence="2">
        <name>Mn(2+)</name>
        <dbReference type="ChEBI" id="CHEBI:29035"/>
    </cofactor>
</comment>
<gene>
    <name evidence="8" type="primary">map</name>
    <name evidence="11" type="ORF">ENT87_00180</name>
    <name evidence="12" type="ORF">ENU30_08950</name>
</gene>
<accession>A0A7J3I5F4</accession>
<dbReference type="PANTHER" id="PTHR45777">
    <property type="entry name" value="METHIONINE AMINOPEPTIDASE 2"/>
    <property type="match status" value="1"/>
</dbReference>
<evidence type="ECO:0000256" key="1">
    <source>
        <dbReference type="ARBA" id="ARBA00000294"/>
    </source>
</evidence>
<feature type="binding site" evidence="8">
    <location>
        <position position="97"/>
    </location>
    <ligand>
        <name>a divalent metal cation</name>
        <dbReference type="ChEBI" id="CHEBI:60240"/>
        <label>1</label>
    </ligand>
</feature>
<keyword evidence="6 8" id="KW-0479">Metal-binding</keyword>
<evidence type="ECO:0000259" key="10">
    <source>
        <dbReference type="Pfam" id="PF00557"/>
    </source>
</evidence>
<dbReference type="GO" id="GO:0006508">
    <property type="term" value="P:proteolysis"/>
    <property type="evidence" value="ECO:0007669"/>
    <property type="project" value="UniProtKB-KW"/>
</dbReference>
<dbReference type="EC" id="3.4.11.18" evidence="8 9"/>
<comment type="caution">
    <text evidence="11">The sequence shown here is derived from an EMBL/GenBank/DDBJ whole genome shotgun (WGS) entry which is preliminary data.</text>
</comment>
<dbReference type="Pfam" id="PF00557">
    <property type="entry name" value="Peptidase_M24"/>
    <property type="match status" value="1"/>
</dbReference>
<dbReference type="AlphaFoldDB" id="A0A7J3I5F4"/>
<protein>
    <recommendedName>
        <fullName evidence="8 9">Methionine aminopeptidase</fullName>
        <shortName evidence="8">MAP</shortName>
        <shortName evidence="8">MetAP</shortName>
        <ecNumber evidence="8 9">3.4.11.18</ecNumber>
    </recommendedName>
    <alternativeName>
        <fullName evidence="8">Peptidase M</fullName>
    </alternativeName>
</protein>
<comment type="catalytic activity">
    <reaction evidence="1 8 9">
        <text>Release of N-terminal amino acids, preferentially methionine, from peptides and arylamides.</text>
        <dbReference type="EC" id="3.4.11.18"/>
    </reaction>
</comment>
<feature type="binding site" evidence="8">
    <location>
        <position position="165"/>
    </location>
    <ligand>
        <name>substrate</name>
    </ligand>
</feature>
<keyword evidence="7 8" id="KW-0378">Hydrolase</keyword>
<evidence type="ECO:0000256" key="8">
    <source>
        <dbReference type="HAMAP-Rule" id="MF_01975"/>
    </source>
</evidence>
<dbReference type="InterPro" id="IPR050247">
    <property type="entry name" value="Met_Aminopeptidase_Type2"/>
</dbReference>
<comment type="cofactor">
    <cofactor evidence="3">
        <name>Fe(2+)</name>
        <dbReference type="ChEBI" id="CHEBI:29033"/>
    </cofactor>
</comment>
<evidence type="ECO:0000256" key="6">
    <source>
        <dbReference type="ARBA" id="ARBA00022723"/>
    </source>
</evidence>
<reference evidence="11" key="1">
    <citation type="journal article" date="2020" name="mSystems">
        <title>Genome- and Community-Level Interaction Insights into Carbon Utilization and Element Cycling Functions of Hydrothermarchaeota in Hydrothermal Sediment.</title>
        <authorList>
            <person name="Zhou Z."/>
            <person name="Liu Y."/>
            <person name="Xu W."/>
            <person name="Pan J."/>
            <person name="Luo Z.H."/>
            <person name="Li M."/>
        </authorList>
    </citation>
    <scope>NUCLEOTIDE SEQUENCE [LARGE SCALE GENOMIC DNA]</scope>
    <source>
        <strain evidence="11">SpSt-618</strain>
        <strain evidence="12">SpSt-657</strain>
    </source>
</reference>
<comment type="cofactor">
    <cofactor evidence="8">
        <name>Co(2+)</name>
        <dbReference type="ChEBI" id="CHEBI:48828"/>
    </cofactor>
    <cofactor evidence="8">
        <name>Zn(2+)</name>
        <dbReference type="ChEBI" id="CHEBI:29105"/>
    </cofactor>
    <cofactor evidence="8">
        <name>Mn(2+)</name>
        <dbReference type="ChEBI" id="CHEBI:29035"/>
    </cofactor>
    <cofactor evidence="8">
        <name>Fe(2+)</name>
        <dbReference type="ChEBI" id="CHEBI:29033"/>
    </cofactor>
    <text evidence="8">Binds 2 divalent metal cations per subunit. Has a high-affinity and a low affinity metal-binding site. The true nature of the physiological cofactor is under debate. The enzyme is active with cobalt, zinc, manganese or divalent iron ions. Most likely, methionine aminopeptidases function as mononuclear Fe(2+)-metalloproteases under physiological conditions, and the catalytically relevant metal-binding site has been assigned to the histidine-containing high-affinity site.</text>
</comment>
<keyword evidence="4 8" id="KW-0031">Aminopeptidase</keyword>
<dbReference type="Gene3D" id="3.90.230.10">
    <property type="entry name" value="Creatinase/methionine aminopeptidase superfamily"/>
    <property type="match status" value="1"/>
</dbReference>
<dbReference type="GO" id="GO:0070006">
    <property type="term" value="F:metalloaminopeptidase activity"/>
    <property type="evidence" value="ECO:0007669"/>
    <property type="project" value="UniProtKB-UniRule"/>
</dbReference>
<evidence type="ECO:0000313" key="12">
    <source>
        <dbReference type="EMBL" id="HGQ19079.1"/>
    </source>
</evidence>
<dbReference type="InterPro" id="IPR036388">
    <property type="entry name" value="WH-like_DNA-bd_sf"/>
</dbReference>
<dbReference type="EMBL" id="DTBZ01000168">
    <property type="protein sequence ID" value="HGQ19079.1"/>
    <property type="molecule type" value="Genomic_DNA"/>
</dbReference>
<organism evidence="11">
    <name type="scientific">Ignisphaera aggregans</name>
    <dbReference type="NCBI Taxonomy" id="334771"/>
    <lineage>
        <taxon>Archaea</taxon>
        <taxon>Thermoproteota</taxon>
        <taxon>Thermoprotei</taxon>
        <taxon>Desulfurococcales</taxon>
        <taxon>Desulfurococcaceae</taxon>
        <taxon>Ignisphaera</taxon>
    </lineage>
</organism>
<dbReference type="PRINTS" id="PR00599">
    <property type="entry name" value="MAPEPTIDASE"/>
</dbReference>
<feature type="binding site" evidence="8">
    <location>
        <position position="191"/>
    </location>
    <ligand>
        <name>a divalent metal cation</name>
        <dbReference type="ChEBI" id="CHEBI:60240"/>
        <label>2</label>
        <note>catalytic</note>
    </ligand>
</feature>
<evidence type="ECO:0000256" key="9">
    <source>
        <dbReference type="RuleBase" id="RU003653"/>
    </source>
</evidence>
<comment type="similarity">
    <text evidence="8">Belongs to the peptidase M24A family. Methionine aminopeptidase archaeal type 2 subfamily.</text>
</comment>
<feature type="binding site" evidence="8">
    <location>
        <position position="66"/>
    </location>
    <ligand>
        <name>substrate</name>
    </ligand>
</feature>
<comment type="function">
    <text evidence="8 9">Removes the N-terminal methionine from nascent proteins. The N-terminal methionine is often cleaved when the second residue in the primary sequence is small and uncharged (Met-Ala-, Cys, Gly, Pro, Ser, Thr, or Val).</text>
</comment>
<feature type="binding site" evidence="8">
    <location>
        <position position="86"/>
    </location>
    <ligand>
        <name>a divalent metal cation</name>
        <dbReference type="ChEBI" id="CHEBI:60240"/>
        <label>1</label>
    </ligand>
</feature>
<dbReference type="InterPro" id="IPR001714">
    <property type="entry name" value="Pept_M24_MAP"/>
</dbReference>
<dbReference type="GO" id="GO:0046872">
    <property type="term" value="F:metal ion binding"/>
    <property type="evidence" value="ECO:0007669"/>
    <property type="project" value="UniProtKB-UniRule"/>
</dbReference>
<dbReference type="InterPro" id="IPR028595">
    <property type="entry name" value="MetAP_archaeal"/>
</dbReference>
<comment type="subunit">
    <text evidence="8">Monomer.</text>
</comment>
<evidence type="ECO:0000256" key="4">
    <source>
        <dbReference type="ARBA" id="ARBA00022438"/>
    </source>
</evidence>
<dbReference type="PANTHER" id="PTHR45777:SF2">
    <property type="entry name" value="METHIONINE AMINOPEPTIDASE 2"/>
    <property type="match status" value="1"/>
</dbReference>
<evidence type="ECO:0000313" key="11">
    <source>
        <dbReference type="EMBL" id="HGN35959.1"/>
    </source>
</evidence>
<dbReference type="InterPro" id="IPR002468">
    <property type="entry name" value="Pept_M24A_MAP2"/>
</dbReference>
<evidence type="ECO:0000256" key="3">
    <source>
        <dbReference type="ARBA" id="ARBA00001954"/>
    </source>
</evidence>
<dbReference type="HAMAP" id="MF_01975">
    <property type="entry name" value="MetAP_2_arc"/>
    <property type="match status" value="1"/>
</dbReference>
<evidence type="ECO:0000256" key="7">
    <source>
        <dbReference type="ARBA" id="ARBA00022801"/>
    </source>
</evidence>
<dbReference type="EMBL" id="DTAI01000008">
    <property type="protein sequence ID" value="HGN35959.1"/>
    <property type="molecule type" value="Genomic_DNA"/>
</dbReference>
<evidence type="ECO:0000256" key="5">
    <source>
        <dbReference type="ARBA" id="ARBA00022670"/>
    </source>
</evidence>